<dbReference type="EMBL" id="LNCU01000128">
    <property type="protein sequence ID" value="KWV44548.1"/>
    <property type="molecule type" value="Genomic_DNA"/>
</dbReference>
<evidence type="ECO:0000256" key="5">
    <source>
        <dbReference type="ARBA" id="ARBA00022490"/>
    </source>
</evidence>
<evidence type="ECO:0000256" key="7">
    <source>
        <dbReference type="ARBA" id="ARBA00022679"/>
    </source>
</evidence>
<accession>A0A109J912</accession>
<keyword evidence="6 12" id="KW-0489">Methyltransferase</keyword>
<dbReference type="PANTHER" id="PTHR11579:SF0">
    <property type="entry name" value="PROTEIN-L-ISOASPARTATE(D-ASPARTATE) O-METHYLTRANSFERASE"/>
    <property type="match status" value="1"/>
</dbReference>
<dbReference type="CDD" id="cd02440">
    <property type="entry name" value="AdoMet_MTases"/>
    <property type="match status" value="1"/>
</dbReference>
<comment type="caution">
    <text evidence="12">The sequence shown here is derived from an EMBL/GenBank/DDBJ whole genome shotgun (WGS) entry which is preliminary data.</text>
</comment>
<evidence type="ECO:0000256" key="8">
    <source>
        <dbReference type="ARBA" id="ARBA00022691"/>
    </source>
</evidence>
<dbReference type="Gene3D" id="3.40.50.150">
    <property type="entry name" value="Vaccinia Virus protein VP39"/>
    <property type="match status" value="1"/>
</dbReference>
<protein>
    <recommendedName>
        <fullName evidence="4">Protein-L-isoaspartate O-methyltransferase</fullName>
        <ecNumber evidence="3">2.1.1.77</ecNumber>
    </recommendedName>
    <alternativeName>
        <fullName evidence="11">L-isoaspartyl protein carboxyl methyltransferase</fullName>
    </alternativeName>
    <alternativeName>
        <fullName evidence="9">Protein L-isoaspartyl methyltransferase</fullName>
    </alternativeName>
    <alternativeName>
        <fullName evidence="10">Protein-beta-aspartate methyltransferase</fullName>
    </alternativeName>
</protein>
<keyword evidence="7 12" id="KW-0808">Transferase</keyword>
<keyword evidence="5" id="KW-0963">Cytoplasm</keyword>
<dbReference type="PANTHER" id="PTHR11579">
    <property type="entry name" value="PROTEIN-L-ISOASPARTATE O-METHYLTRANSFERASE"/>
    <property type="match status" value="1"/>
</dbReference>
<evidence type="ECO:0000256" key="4">
    <source>
        <dbReference type="ARBA" id="ARBA00013346"/>
    </source>
</evidence>
<comment type="similarity">
    <text evidence="2">Belongs to the methyltransferase superfamily. L-isoaspartyl/D-aspartyl protein methyltransferase family.</text>
</comment>
<evidence type="ECO:0000313" key="13">
    <source>
        <dbReference type="Proteomes" id="UP000057737"/>
    </source>
</evidence>
<evidence type="ECO:0000256" key="11">
    <source>
        <dbReference type="ARBA" id="ARBA00031350"/>
    </source>
</evidence>
<keyword evidence="13" id="KW-1185">Reference proteome</keyword>
<evidence type="ECO:0000256" key="3">
    <source>
        <dbReference type="ARBA" id="ARBA00011890"/>
    </source>
</evidence>
<reference evidence="12 13" key="1">
    <citation type="submission" date="2015-11" db="EMBL/GenBank/DDBJ databases">
        <title>Draft Genome Sequence of the Strain BR 10303 (Bradyrhizobium sp.) isolated from nodules of Centrolobium paraense.</title>
        <authorList>
            <person name="Zelli J.E."/>
            <person name="Simoes-Araujo J.L."/>
            <person name="Barauna A.C."/>
            <person name="Silva K."/>
        </authorList>
    </citation>
    <scope>NUCLEOTIDE SEQUENCE [LARGE SCALE GENOMIC DNA]</scope>
    <source>
        <strain evidence="12 13">BR 10303</strain>
    </source>
</reference>
<dbReference type="InterPro" id="IPR029063">
    <property type="entry name" value="SAM-dependent_MTases_sf"/>
</dbReference>
<dbReference type="GO" id="GO:0005737">
    <property type="term" value="C:cytoplasm"/>
    <property type="evidence" value="ECO:0007669"/>
    <property type="project" value="UniProtKB-SubCell"/>
</dbReference>
<organism evidence="12 13">
    <name type="scientific">Bradyrhizobium macuxiense</name>
    <dbReference type="NCBI Taxonomy" id="1755647"/>
    <lineage>
        <taxon>Bacteria</taxon>
        <taxon>Pseudomonadati</taxon>
        <taxon>Pseudomonadota</taxon>
        <taxon>Alphaproteobacteria</taxon>
        <taxon>Hyphomicrobiales</taxon>
        <taxon>Nitrobacteraceae</taxon>
        <taxon>Bradyrhizobium</taxon>
    </lineage>
</organism>
<name>A0A109J912_9BRAD</name>
<dbReference type="AlphaFoldDB" id="A0A109J912"/>
<sequence>MTLGADMDPQAELRIIRAAYAKQIMAAANVVDPRLAAAFAAIPREDFVGPGPWLMLRWFQRDYMPAPDADPVYLYTNDLVALMPERRLNNGQPSLHAHLMHQASPTAGEHVVHIGTGTGYYTALLGHLVGPTGRVTGIEYDPELAARARANLAPHTNVELVEGDGTLVPFDLADVIYVNAGCTRPAAHWLDSLADGGRLILPMTSDEGFKGGAPEQVARAGAVFRIRREGAHYQAAWISPVAIIPCYGGRDTASEKALAEAFAGGGLQKVTRLYRDQEIPHERCWLRGDGWCLAYD</sequence>
<gene>
    <name evidence="12" type="ORF">AS156_24135</name>
</gene>
<dbReference type="SUPFAM" id="SSF53335">
    <property type="entry name" value="S-adenosyl-L-methionine-dependent methyltransferases"/>
    <property type="match status" value="1"/>
</dbReference>
<evidence type="ECO:0000256" key="9">
    <source>
        <dbReference type="ARBA" id="ARBA00030757"/>
    </source>
</evidence>
<dbReference type="Pfam" id="PF01135">
    <property type="entry name" value="PCMT"/>
    <property type="match status" value="1"/>
</dbReference>
<keyword evidence="8" id="KW-0949">S-adenosyl-L-methionine</keyword>
<comment type="subcellular location">
    <subcellularLocation>
        <location evidence="1">Cytoplasm</location>
    </subcellularLocation>
</comment>
<evidence type="ECO:0000313" key="12">
    <source>
        <dbReference type="EMBL" id="KWV44548.1"/>
    </source>
</evidence>
<evidence type="ECO:0000256" key="1">
    <source>
        <dbReference type="ARBA" id="ARBA00004496"/>
    </source>
</evidence>
<dbReference type="GO" id="GO:0004719">
    <property type="term" value="F:protein-L-isoaspartate (D-aspartate) O-methyltransferase activity"/>
    <property type="evidence" value="ECO:0007669"/>
    <property type="project" value="UniProtKB-EC"/>
</dbReference>
<evidence type="ECO:0000256" key="6">
    <source>
        <dbReference type="ARBA" id="ARBA00022603"/>
    </source>
</evidence>
<proteinExistence type="inferred from homology"/>
<dbReference type="Proteomes" id="UP000057737">
    <property type="component" value="Unassembled WGS sequence"/>
</dbReference>
<dbReference type="GO" id="GO:0032259">
    <property type="term" value="P:methylation"/>
    <property type="evidence" value="ECO:0007669"/>
    <property type="project" value="UniProtKB-KW"/>
</dbReference>
<evidence type="ECO:0000256" key="10">
    <source>
        <dbReference type="ARBA" id="ARBA00031323"/>
    </source>
</evidence>
<evidence type="ECO:0000256" key="2">
    <source>
        <dbReference type="ARBA" id="ARBA00005369"/>
    </source>
</evidence>
<dbReference type="EC" id="2.1.1.77" evidence="3"/>
<dbReference type="InterPro" id="IPR000682">
    <property type="entry name" value="PCMT"/>
</dbReference>